<evidence type="ECO:0000313" key="10">
    <source>
        <dbReference type="Proteomes" id="UP000250140"/>
    </source>
</evidence>
<feature type="domain" description="Major facilitator superfamily (MFS) profile" evidence="8">
    <location>
        <begin position="34"/>
        <end position="483"/>
    </location>
</feature>
<evidence type="ECO:0000259" key="8">
    <source>
        <dbReference type="PROSITE" id="PS50850"/>
    </source>
</evidence>
<feature type="transmembrane region" description="Helical" evidence="7">
    <location>
        <begin position="108"/>
        <end position="128"/>
    </location>
</feature>
<dbReference type="AlphaFoldDB" id="A0A8E2EQB3"/>
<evidence type="ECO:0000256" key="6">
    <source>
        <dbReference type="SAM" id="MobiDB-lite"/>
    </source>
</evidence>
<evidence type="ECO:0000313" key="9">
    <source>
        <dbReference type="EMBL" id="OCL02398.1"/>
    </source>
</evidence>
<feature type="region of interest" description="Disordered" evidence="6">
    <location>
        <begin position="243"/>
        <end position="270"/>
    </location>
</feature>
<dbReference type="GO" id="GO:0022857">
    <property type="term" value="F:transmembrane transporter activity"/>
    <property type="evidence" value="ECO:0007669"/>
    <property type="project" value="InterPro"/>
</dbReference>
<keyword evidence="5 7" id="KW-0472">Membrane</keyword>
<gene>
    <name evidence="9" type="ORF">AOQ84DRAFT_349215</name>
</gene>
<keyword evidence="2" id="KW-0813">Transport</keyword>
<feature type="transmembrane region" description="Helical" evidence="7">
    <location>
        <begin position="134"/>
        <end position="152"/>
    </location>
</feature>
<reference evidence="9 10" key="1">
    <citation type="journal article" date="2016" name="Nat. Commun.">
        <title>Ectomycorrhizal ecology is imprinted in the genome of the dominant symbiotic fungus Cenococcum geophilum.</title>
        <authorList>
            <consortium name="DOE Joint Genome Institute"/>
            <person name="Peter M."/>
            <person name="Kohler A."/>
            <person name="Ohm R.A."/>
            <person name="Kuo A."/>
            <person name="Krutzmann J."/>
            <person name="Morin E."/>
            <person name="Arend M."/>
            <person name="Barry K.W."/>
            <person name="Binder M."/>
            <person name="Choi C."/>
            <person name="Clum A."/>
            <person name="Copeland A."/>
            <person name="Grisel N."/>
            <person name="Haridas S."/>
            <person name="Kipfer T."/>
            <person name="LaButti K."/>
            <person name="Lindquist E."/>
            <person name="Lipzen A."/>
            <person name="Maire R."/>
            <person name="Meier B."/>
            <person name="Mihaltcheva S."/>
            <person name="Molinier V."/>
            <person name="Murat C."/>
            <person name="Poggeler S."/>
            <person name="Quandt C.A."/>
            <person name="Sperisen C."/>
            <person name="Tritt A."/>
            <person name="Tisserant E."/>
            <person name="Crous P.W."/>
            <person name="Henrissat B."/>
            <person name="Nehls U."/>
            <person name="Egli S."/>
            <person name="Spatafora J.W."/>
            <person name="Grigoriev I.V."/>
            <person name="Martin F.M."/>
        </authorList>
    </citation>
    <scope>NUCLEOTIDE SEQUENCE [LARGE SCALE GENOMIC DNA]</scope>
    <source>
        <strain evidence="9 10">CBS 207.34</strain>
    </source>
</reference>
<feature type="transmembrane region" description="Helical" evidence="7">
    <location>
        <begin position="383"/>
        <end position="405"/>
    </location>
</feature>
<dbReference type="PROSITE" id="PS50850">
    <property type="entry name" value="MFS"/>
    <property type="match status" value="1"/>
</dbReference>
<dbReference type="InterPro" id="IPR050930">
    <property type="entry name" value="MFS_Vesicular_Transporter"/>
</dbReference>
<dbReference type="OrthoDB" id="5086884at2759"/>
<protein>
    <submittedName>
        <fullName evidence="9">MFS general substrate transporter</fullName>
    </submittedName>
</protein>
<dbReference type="InterPro" id="IPR020846">
    <property type="entry name" value="MFS_dom"/>
</dbReference>
<dbReference type="SUPFAM" id="SSF103473">
    <property type="entry name" value="MFS general substrate transporter"/>
    <property type="match status" value="1"/>
</dbReference>
<accession>A0A8E2EQB3</accession>
<comment type="subcellular location">
    <subcellularLocation>
        <location evidence="1">Membrane</location>
        <topology evidence="1">Multi-pass membrane protein</topology>
    </subcellularLocation>
</comment>
<dbReference type="InterPro" id="IPR036259">
    <property type="entry name" value="MFS_trans_sf"/>
</dbReference>
<keyword evidence="10" id="KW-1185">Reference proteome</keyword>
<keyword evidence="4 7" id="KW-1133">Transmembrane helix</keyword>
<name>A0A8E2EQB3_9PEZI</name>
<dbReference type="GO" id="GO:0016020">
    <property type="term" value="C:membrane"/>
    <property type="evidence" value="ECO:0007669"/>
    <property type="project" value="UniProtKB-SubCell"/>
</dbReference>
<organism evidence="9 10">
    <name type="scientific">Glonium stellatum</name>
    <dbReference type="NCBI Taxonomy" id="574774"/>
    <lineage>
        <taxon>Eukaryota</taxon>
        <taxon>Fungi</taxon>
        <taxon>Dikarya</taxon>
        <taxon>Ascomycota</taxon>
        <taxon>Pezizomycotina</taxon>
        <taxon>Dothideomycetes</taxon>
        <taxon>Pleosporomycetidae</taxon>
        <taxon>Gloniales</taxon>
        <taxon>Gloniaceae</taxon>
        <taxon>Glonium</taxon>
    </lineage>
</organism>
<feature type="transmembrane region" description="Helical" evidence="7">
    <location>
        <begin position="327"/>
        <end position="345"/>
    </location>
</feature>
<evidence type="ECO:0000256" key="3">
    <source>
        <dbReference type="ARBA" id="ARBA00022692"/>
    </source>
</evidence>
<dbReference type="Gene3D" id="1.20.1250.20">
    <property type="entry name" value="MFS general substrate transporter like domains"/>
    <property type="match status" value="2"/>
</dbReference>
<dbReference type="CDD" id="cd17325">
    <property type="entry name" value="MFS_MdtG_SLC18_like"/>
    <property type="match status" value="1"/>
</dbReference>
<feature type="transmembrane region" description="Helical" evidence="7">
    <location>
        <begin position="73"/>
        <end position="96"/>
    </location>
</feature>
<feature type="transmembrane region" description="Helical" evidence="7">
    <location>
        <begin position="33"/>
        <end position="53"/>
    </location>
</feature>
<feature type="transmembrane region" description="Helical" evidence="7">
    <location>
        <begin position="357"/>
        <end position="376"/>
    </location>
</feature>
<evidence type="ECO:0000256" key="4">
    <source>
        <dbReference type="ARBA" id="ARBA00022989"/>
    </source>
</evidence>
<feature type="transmembrane region" description="Helical" evidence="7">
    <location>
        <begin position="430"/>
        <end position="451"/>
    </location>
</feature>
<evidence type="ECO:0000256" key="1">
    <source>
        <dbReference type="ARBA" id="ARBA00004141"/>
    </source>
</evidence>
<dbReference type="EMBL" id="KV750962">
    <property type="protein sequence ID" value="OCL02398.1"/>
    <property type="molecule type" value="Genomic_DNA"/>
</dbReference>
<evidence type="ECO:0000256" key="5">
    <source>
        <dbReference type="ARBA" id="ARBA00023136"/>
    </source>
</evidence>
<feature type="transmembrane region" description="Helical" evidence="7">
    <location>
        <begin position="164"/>
        <end position="187"/>
    </location>
</feature>
<keyword evidence="3 7" id="KW-0812">Transmembrane</keyword>
<feature type="transmembrane region" description="Helical" evidence="7">
    <location>
        <begin position="463"/>
        <end position="482"/>
    </location>
</feature>
<dbReference type="Pfam" id="PF07690">
    <property type="entry name" value="MFS_1"/>
    <property type="match status" value="1"/>
</dbReference>
<sequence length="483" mass="51856">MEKTIITEKTTVISAKSKHRPPVLLRYRSSTRFIISVVALACFVDVFLYGLAVPVLPFALHKRVNIATDHVQYWISVLLGIYGAGVVVGSPIAGWLADQLPSRRVPLLVGLITLLGTTLLLCLSRTIHLFVLGRILQGLTAAIVWTVGLALLSDTVGQDRVGKAMGYVSMALPLASLCAPVLGGLLFDHRGYYAVFAIAFATIGLDILFRLVMIEKSAAAEWSDVQADALEVTPRAVEEQSRPVSSMMDEHLSTGKVRTESPRPVGIEKGDASKPLRRIPPVLLLLKSPRLLAALWGTMMEQTLTTAFDAVLPLFVKETFGWDATKAGLIFLPYMCPFILLSPVVGSLSDKWGSRALAAAGFISGCPFLICLRFVTHSSSTQIAILCILLLLNGISGALTLPSLMAEVSRVVETKEAEDPRFVSKSGAYAQAYGLFVSFQGLGCTIGPLIAGALRQGCGWETMATVLGILCGVSAIPVLLFTD</sequence>
<dbReference type="Proteomes" id="UP000250140">
    <property type="component" value="Unassembled WGS sequence"/>
</dbReference>
<evidence type="ECO:0000256" key="2">
    <source>
        <dbReference type="ARBA" id="ARBA00022448"/>
    </source>
</evidence>
<feature type="transmembrane region" description="Helical" evidence="7">
    <location>
        <begin position="193"/>
        <end position="213"/>
    </location>
</feature>
<feature type="compositionally biased region" description="Basic and acidic residues" evidence="6">
    <location>
        <begin position="248"/>
        <end position="270"/>
    </location>
</feature>
<dbReference type="PANTHER" id="PTHR23506:SF23">
    <property type="entry name" value="GH10249P"/>
    <property type="match status" value="1"/>
</dbReference>
<evidence type="ECO:0000256" key="7">
    <source>
        <dbReference type="SAM" id="Phobius"/>
    </source>
</evidence>
<dbReference type="InterPro" id="IPR011701">
    <property type="entry name" value="MFS"/>
</dbReference>
<dbReference type="PANTHER" id="PTHR23506">
    <property type="entry name" value="GH10249P"/>
    <property type="match status" value="1"/>
</dbReference>
<proteinExistence type="predicted"/>